<dbReference type="Pfam" id="PF13832">
    <property type="entry name" value="zf-HC5HC2H_2"/>
    <property type="match status" value="1"/>
</dbReference>
<feature type="compositionally biased region" description="Polar residues" evidence="10">
    <location>
        <begin position="949"/>
        <end position="967"/>
    </location>
</feature>
<proteinExistence type="predicted"/>
<dbReference type="Pfam" id="PF16135">
    <property type="entry name" value="TDBD"/>
    <property type="match status" value="1"/>
</dbReference>
<evidence type="ECO:0000256" key="8">
    <source>
        <dbReference type="ARBA" id="ARBA00023242"/>
    </source>
</evidence>
<dbReference type="EMBL" id="JAAARO010000023">
    <property type="protein sequence ID" value="KAF5726258.1"/>
    <property type="molecule type" value="Genomic_DNA"/>
</dbReference>
<dbReference type="PROSITE" id="PS50280">
    <property type="entry name" value="SET"/>
    <property type="match status" value="1"/>
</dbReference>
<comment type="caution">
    <text evidence="14">The sequence shown here is derived from an EMBL/GenBank/DDBJ whole genome shotgun (WGS) entry which is preliminary data.</text>
</comment>
<dbReference type="InterPro" id="IPR011011">
    <property type="entry name" value="Znf_FYVE_PHD"/>
</dbReference>
<dbReference type="Pfam" id="PF00856">
    <property type="entry name" value="SET"/>
    <property type="match status" value="1"/>
</dbReference>
<evidence type="ECO:0000256" key="5">
    <source>
        <dbReference type="ARBA" id="ARBA00022853"/>
    </source>
</evidence>
<keyword evidence="6" id="KW-0805">Transcription regulation</keyword>
<feature type="domain" description="PHD-type" evidence="13">
    <location>
        <begin position="1680"/>
        <end position="1795"/>
    </location>
</feature>
<dbReference type="SUPFAM" id="SSF57903">
    <property type="entry name" value="FYVE/PHD zinc finger"/>
    <property type="match status" value="1"/>
</dbReference>
<dbReference type="Gene3D" id="3.30.40.10">
    <property type="entry name" value="Zinc/RING finger domain, C3HC4 (zinc finger)"/>
    <property type="match status" value="2"/>
</dbReference>
<dbReference type="InterPro" id="IPR001965">
    <property type="entry name" value="Znf_PHD"/>
</dbReference>
<evidence type="ECO:0000256" key="1">
    <source>
        <dbReference type="ARBA" id="ARBA00004123"/>
    </source>
</evidence>
<evidence type="ECO:0000256" key="4">
    <source>
        <dbReference type="ARBA" id="ARBA00022833"/>
    </source>
</evidence>
<keyword evidence="2" id="KW-0479">Metal-binding</keyword>
<evidence type="ECO:0000256" key="2">
    <source>
        <dbReference type="ARBA" id="ARBA00022723"/>
    </source>
</evidence>
<dbReference type="Pfam" id="PF13831">
    <property type="entry name" value="PHD_2"/>
    <property type="match status" value="1"/>
</dbReference>
<organism evidence="14 15">
    <name type="scientific">Tripterygium wilfordii</name>
    <name type="common">Thunder God vine</name>
    <dbReference type="NCBI Taxonomy" id="458696"/>
    <lineage>
        <taxon>Eukaryota</taxon>
        <taxon>Viridiplantae</taxon>
        <taxon>Streptophyta</taxon>
        <taxon>Embryophyta</taxon>
        <taxon>Tracheophyta</taxon>
        <taxon>Spermatophyta</taxon>
        <taxon>Magnoliopsida</taxon>
        <taxon>eudicotyledons</taxon>
        <taxon>Gunneridae</taxon>
        <taxon>Pentapetalae</taxon>
        <taxon>rosids</taxon>
        <taxon>fabids</taxon>
        <taxon>Celastrales</taxon>
        <taxon>Celastraceae</taxon>
        <taxon>Tripterygium</taxon>
    </lineage>
</organism>
<evidence type="ECO:0000256" key="6">
    <source>
        <dbReference type="ARBA" id="ARBA00023015"/>
    </source>
</evidence>
<dbReference type="SUPFAM" id="SSF82199">
    <property type="entry name" value="SET domain"/>
    <property type="match status" value="1"/>
</dbReference>
<evidence type="ECO:0000313" key="15">
    <source>
        <dbReference type="Proteomes" id="UP000593562"/>
    </source>
</evidence>
<dbReference type="SMART" id="SM00249">
    <property type="entry name" value="PHD"/>
    <property type="match status" value="2"/>
</dbReference>
<reference evidence="14 15" key="1">
    <citation type="journal article" date="2020" name="Nat. Commun.">
        <title>Genome of Tripterygium wilfordii and identification of cytochrome P450 involved in triptolide biosynthesis.</title>
        <authorList>
            <person name="Tu L."/>
            <person name="Su P."/>
            <person name="Zhang Z."/>
            <person name="Gao L."/>
            <person name="Wang J."/>
            <person name="Hu T."/>
            <person name="Zhou J."/>
            <person name="Zhang Y."/>
            <person name="Zhao Y."/>
            <person name="Liu Y."/>
            <person name="Song Y."/>
            <person name="Tong Y."/>
            <person name="Lu Y."/>
            <person name="Yang J."/>
            <person name="Xu C."/>
            <person name="Jia M."/>
            <person name="Peters R.J."/>
            <person name="Huang L."/>
            <person name="Gao W."/>
        </authorList>
    </citation>
    <scope>NUCLEOTIDE SEQUENCE [LARGE SCALE GENOMIC DNA]</scope>
    <source>
        <strain evidence="15">cv. XIE 37</strain>
        <tissue evidence="14">Leaf</tissue>
    </source>
</reference>
<evidence type="ECO:0000256" key="10">
    <source>
        <dbReference type="SAM" id="MobiDB-lite"/>
    </source>
</evidence>
<comment type="subcellular location">
    <subcellularLocation>
        <location evidence="1">Nucleus</location>
    </subcellularLocation>
</comment>
<feature type="region of interest" description="Disordered" evidence="10">
    <location>
        <begin position="948"/>
        <end position="972"/>
    </location>
</feature>
<dbReference type="Proteomes" id="UP000593562">
    <property type="component" value="Unassembled WGS sequence"/>
</dbReference>
<protein>
    <submittedName>
        <fullName evidence="14">Uncharacterized protein</fullName>
    </submittedName>
</protein>
<dbReference type="SMART" id="SM00317">
    <property type="entry name" value="SET"/>
    <property type="match status" value="1"/>
</dbReference>
<evidence type="ECO:0000259" key="13">
    <source>
        <dbReference type="PROSITE" id="PS51805"/>
    </source>
</evidence>
<dbReference type="PANTHER" id="PTHR45838:SF4">
    <property type="entry name" value="HISTONE-LYSINE N-METHYLTRANSFERASE TRITHORAX"/>
    <property type="match status" value="1"/>
</dbReference>
<dbReference type="InterPro" id="IPR046341">
    <property type="entry name" value="SET_dom_sf"/>
</dbReference>
<evidence type="ECO:0000259" key="11">
    <source>
        <dbReference type="PROSITE" id="PS50016"/>
    </source>
</evidence>
<dbReference type="GO" id="GO:0008270">
    <property type="term" value="F:zinc ion binding"/>
    <property type="evidence" value="ECO:0007669"/>
    <property type="project" value="UniProtKB-KW"/>
</dbReference>
<dbReference type="InParanoid" id="A0A7J7BWP6"/>
<name>A0A7J7BWP6_TRIWF</name>
<dbReference type="InterPro" id="IPR001214">
    <property type="entry name" value="SET_dom"/>
</dbReference>
<evidence type="ECO:0000259" key="12">
    <source>
        <dbReference type="PROSITE" id="PS50280"/>
    </source>
</evidence>
<evidence type="ECO:0000313" key="14">
    <source>
        <dbReference type="EMBL" id="KAF5726258.1"/>
    </source>
</evidence>
<dbReference type="InterPro" id="IPR013083">
    <property type="entry name" value="Znf_RING/FYVE/PHD"/>
</dbReference>
<dbReference type="PANTHER" id="PTHR45838">
    <property type="entry name" value="HISTONE-LYSINE-N-METHYLTRANSFERASE 2 KMT2 FAMILY MEMBER"/>
    <property type="match status" value="1"/>
</dbReference>
<gene>
    <name evidence="14" type="ORF">HS088_TW23G01000</name>
</gene>
<evidence type="ECO:0000256" key="7">
    <source>
        <dbReference type="ARBA" id="ARBA00023163"/>
    </source>
</evidence>
<dbReference type="GO" id="GO:0045893">
    <property type="term" value="P:positive regulation of DNA-templated transcription"/>
    <property type="evidence" value="ECO:0007669"/>
    <property type="project" value="TreeGrafter"/>
</dbReference>
<evidence type="ECO:0000256" key="9">
    <source>
        <dbReference type="PROSITE-ProRule" id="PRU00146"/>
    </source>
</evidence>
<keyword evidence="8" id="KW-0539">Nucleus</keyword>
<sequence length="2055" mass="226865">MLLSSQDLRSDAHRMMPYVMVPDKLNSNPCSQGYADRENSFPALLSGPQSLSPCDFQEFLNPKLFCATAKLPVDGGNVTANTVGSGISVISGGLISENPSYRSLENGMNRYPVFSSSAMMSPDCGNNSVGYDGLCSVNSNFQNLDLVKAIIHHATPTEGRVNTISSLVDQWHVTTASSAVKHRSGKILGLQKLPLEADPMFSHKYSPLTDGCPRVYCLNTSGYLLLSNTGMLGIVCSCHFFQMSVSNFCEHSGLRDVSPGNVVRMHTGETIARWRKLYFQKFGIRAPEDRSGWEWPEGFSLTAGLMKSGEIVPYISKNSDRVQVVGSSGGLMTSGPHLDNVTFPKNSHTDQNFIIDASHDMQRIKALDDNKFLLKGFGSASPSNLHSEAHVQVMECPASWCSMKTEFVGSDSNRKRQFTSSQGDSVLKIANSSIVDPILQIAVKSSHTGRLIHARDGTATDRDAASNIELRLGQPYQQNQPSRNSLPSSFGAQQYEATVDPQKSLPPAINCGDREEFGKYLPSFAGMSDITMRRVQVPSDILNSEIGTSDGLDATKLEKFEGYVAVNSVVPLFTNRTPLEGSMLSTFPNDTVDNGHHRIANTLCYDSRTMKSGVLNVPWHGDSGLERQLNANVFKIGCFRHPDKVKGVDYVAVSSHAATNVDSRVNRQMGNPMSLTGVAGGKCYPSFSVAHAENHFKNYFSHVPPKASEPITFANHPENVPSIDSCEHIDHGFLGSMGSPTGSRKFLPSEIVARGNDSDVGLTPAVSKQGSAGVCPYMLDENMRLLALGQILKLSRQHHVISSLGMDQEHGGVGSSSTVEVGHSVTRSAREQDAHVYNITSEQDAHVSPKLMQFSATGGMDGNYECCRNNMSQSKEIGNCCSRAPCMYLQSCRYAAHKKCYGGNCDSSVGSSYDTYKEHFAYVGDKASVPVASKFVCEHTVSREKVTYLDQNGKSDLQQPESKNSHPQWRDVPSKVKRTCEVTAMEKSAAFLGEKGDIDTEVWDTSVVCSKEAAPLADSLKNQEVSYFSSECSAPVVHQVTTEVNNMDSSVVGEESGCVNSFVVRESLVIDKCGSSSDGAFESKRSAECYFSNCKTNPKREGSDKVPGNQSSRSLVDELKLMDSLLWKKGQNEMHIGVITHRESNNLQKNEAALESGKKKRPEKLKNVDSYFCTAGLPKAHDRYDGCAETAGSSSSLSINAQMLPIPGEDMFGACSAQHKSKLGRSFSPLVKAHSRKRDLLNLYDDRNEDNGYERQLDGRVDFQGIFEGSGNKKSRNDGTWDASGLIWKQSAGGDKKAASYPTSGKTESFCQSVDVKYRKEMPVVCGKYGEICSRSLATTLKPVKILSLSRILKTARKCTLPTSSTSRLTSLGDLKKRSFTRRNRRFYELSNVKNDEEIGNHNSIVSDMSLEASEKERGWACTSGDRQFNDKFFTVDENQDDKSKKYCDVTDSQPKPKCKEIRKRSLYDLSLRGNDSSEISSHKKVSCAFRIERDKHLKNAGDIKSCLVGTSKFKMKRSAQEHKHVPLRNSDALCCVCGSSSEDEVNCLVECSQCLIRVHRACYGISRIPKSGWCCRPCRTSSENITCVLCGYGGGAMTQAVGSRAIVKSLLKAWNIETEPVKRNCFKEMSQEGGNMFHSSGYLVEIDSYPVLRLVDIEPATTTLRNIDMQKQLDIVQNSLRCVNNLEVHNSITAGVFDSAVKQWVHMVCGLWTPGTRCPNVDTMSTFDVSGAPHCNAMCSICNRPGGSCIQCRVVNCSVQFHPWCAHREGLLQSEVEGIYNENVGFYGSCVLHARASMSEPGSDITYNEAGCPREKEPSCARTEGYKGCKRDGFWRNFYKKETGGCLVPQEQLDAWTYINKLKSCIQGLIKPPVSDIEYDCRKEYAHYKQAKGWKHLVVYKSGIHALGLYTSRFISRGEMVVEYVGEVVGVRVADKRENDYQSGRKLQYKSACYFFKIDKEHIIDATRKGGIARFVNHSCLPNCIAKVISMKTERKVVFFADRDIFPGEEITYDYHFNHEDEGPASVRLRVPGIWSLSMKKRKYSGGYQTDSRM</sequence>
<dbReference type="PROSITE" id="PS50016">
    <property type="entry name" value="ZF_PHD_2"/>
    <property type="match status" value="1"/>
</dbReference>
<keyword evidence="3 9" id="KW-0863">Zinc-finger</keyword>
<keyword evidence="7" id="KW-0804">Transcription</keyword>
<feature type="domain" description="SET" evidence="12">
    <location>
        <begin position="1896"/>
        <end position="2017"/>
    </location>
</feature>
<evidence type="ECO:0000256" key="3">
    <source>
        <dbReference type="ARBA" id="ARBA00022771"/>
    </source>
</evidence>
<dbReference type="CDD" id="cd15571">
    <property type="entry name" value="ePHD"/>
    <property type="match status" value="1"/>
</dbReference>
<accession>A0A7J7BWP6</accession>
<dbReference type="PROSITE" id="PS51805">
    <property type="entry name" value="EPHD"/>
    <property type="match status" value="1"/>
</dbReference>
<dbReference type="InterPro" id="IPR032308">
    <property type="entry name" value="TDBD"/>
</dbReference>
<dbReference type="GO" id="GO:0035097">
    <property type="term" value="C:histone methyltransferase complex"/>
    <property type="evidence" value="ECO:0007669"/>
    <property type="project" value="TreeGrafter"/>
</dbReference>
<keyword evidence="15" id="KW-1185">Reference proteome</keyword>
<dbReference type="InterPro" id="IPR019787">
    <property type="entry name" value="Znf_PHD-finger"/>
</dbReference>
<keyword evidence="5" id="KW-0156">Chromatin regulator</keyword>
<dbReference type="GO" id="GO:0042800">
    <property type="term" value="F:histone H3K4 methyltransferase activity"/>
    <property type="evidence" value="ECO:0007669"/>
    <property type="project" value="TreeGrafter"/>
</dbReference>
<feature type="domain" description="PHD-type" evidence="11">
    <location>
        <begin position="1532"/>
        <end position="1582"/>
    </location>
</feature>
<dbReference type="InterPro" id="IPR034732">
    <property type="entry name" value="EPHD"/>
</dbReference>
<keyword evidence="4" id="KW-0862">Zinc</keyword>
<dbReference type="Gene3D" id="2.170.270.10">
    <property type="entry name" value="SET domain"/>
    <property type="match status" value="1"/>
</dbReference>